<keyword evidence="1 3" id="KW-0547">Nucleotide-binding</keyword>
<feature type="domain" description="Protein kinase" evidence="4">
    <location>
        <begin position="542"/>
        <end position="824"/>
    </location>
</feature>
<dbReference type="InterPro" id="IPR017441">
    <property type="entry name" value="Protein_kinase_ATP_BS"/>
</dbReference>
<proteinExistence type="predicted"/>
<dbReference type="GO" id="GO:0005524">
    <property type="term" value="F:ATP binding"/>
    <property type="evidence" value="ECO:0007669"/>
    <property type="project" value="UniProtKB-UniRule"/>
</dbReference>
<dbReference type="GO" id="GO:0004674">
    <property type="term" value="F:protein serine/threonine kinase activity"/>
    <property type="evidence" value="ECO:0007669"/>
    <property type="project" value="TreeGrafter"/>
</dbReference>
<dbReference type="PROSITE" id="PS50011">
    <property type="entry name" value="PROTEIN_KINASE_DOM"/>
    <property type="match status" value="1"/>
</dbReference>
<dbReference type="PROSITE" id="PS00107">
    <property type="entry name" value="PROTEIN_KINASE_ATP"/>
    <property type="match status" value="1"/>
</dbReference>
<evidence type="ECO:0000313" key="5">
    <source>
        <dbReference type="EMBL" id="CAH3127836.1"/>
    </source>
</evidence>
<keyword evidence="6" id="KW-1185">Reference proteome</keyword>
<dbReference type="InterPro" id="IPR011009">
    <property type="entry name" value="Kinase-like_dom_sf"/>
</dbReference>
<name>A0AAU9WWI4_9CNID</name>
<accession>A0AAU9WWI4</accession>
<feature type="binding site" evidence="3">
    <location>
        <position position="569"/>
    </location>
    <ligand>
        <name>ATP</name>
        <dbReference type="ChEBI" id="CHEBI:30616"/>
    </ligand>
</feature>
<dbReference type="InterPro" id="IPR008271">
    <property type="entry name" value="Ser/Thr_kinase_AS"/>
</dbReference>
<organism evidence="5 6">
    <name type="scientific">Pocillopora meandrina</name>
    <dbReference type="NCBI Taxonomy" id="46732"/>
    <lineage>
        <taxon>Eukaryota</taxon>
        <taxon>Metazoa</taxon>
        <taxon>Cnidaria</taxon>
        <taxon>Anthozoa</taxon>
        <taxon>Hexacorallia</taxon>
        <taxon>Scleractinia</taxon>
        <taxon>Astrocoeniina</taxon>
        <taxon>Pocilloporidae</taxon>
        <taxon>Pocillopora</taxon>
    </lineage>
</organism>
<evidence type="ECO:0000256" key="3">
    <source>
        <dbReference type="PROSITE-ProRule" id="PRU10141"/>
    </source>
</evidence>
<evidence type="ECO:0000259" key="4">
    <source>
        <dbReference type="PROSITE" id="PS50011"/>
    </source>
</evidence>
<evidence type="ECO:0000256" key="2">
    <source>
        <dbReference type="ARBA" id="ARBA00022840"/>
    </source>
</evidence>
<comment type="caution">
    <text evidence="5">The sequence shown here is derived from an EMBL/GenBank/DDBJ whole genome shotgun (WGS) entry which is preliminary data.</text>
</comment>
<keyword evidence="2 3" id="KW-0067">ATP-binding</keyword>
<dbReference type="Pfam" id="PF23023">
    <property type="entry name" value="Anti-Pycsar_Apyc1"/>
    <property type="match status" value="1"/>
</dbReference>
<sequence length="1087" mass="124487">MENQKSDVRLLLSEELKAIRSKIVEGKLVLFVGEQVSTLVSTDRHDPSLDDWWQIVNHSEKGTNALLDLEDKFLRDLEQAPSRFHNALRNVGKFPLIITTNMDELLERFLWRTGNGGEKLRLDQIYCLYQSWPELRRDLIIKCFGDCGFNVRALSSSKKYFEDFCTTLESREVDLMRKIFNERSILFLGCDPERPEYKNFFQKFAVNAKLKHYKFETYQDSDLHENGNLITLKANIQPWEFVQFLSTGTIQEEIQPGQVYERSYLRIQREEYLKQQLALEKKASEIIFHTINITNALSPDEYFEEISRPTIQDIFSKDPFGVYSEEKVQRTLDAMKGRRDNLIKLITKSNTKVTALFFYHGVKKEIGGWKQVEKVPPPSDEEKKKILQKCKISISKYARAVLLSKSLMRSDSNLVIHIVGDQETYQVQEVEKETFALIRLTGGTDEAICYAETASSPEERKFAAHLININGDEVLNKRKVYERSRANAWNNEDSILKLATAIMKENAQMKEKFNIDAIDEKDLAALETLTRISQKVISKLDAGYLDRIGEGSFGQVFKAKKGGHDVAVKILKNIENPQETQNSVDRKEIEDCIRRKQIEDFEREVDTLREAKHPNIVKIFECISIQNQLAIVMEFMAGGNLKAYLEKNYGTGQGKDFTIRFTEDVGSAIEHLHSLNIMHRDVKPDNIFLSVDHTVLKLGDFGLARATEGTRQTKTPIGPYRYTAPEVFSSRGHYSKKADVHSFGLCLIEVLSGKVVFDNILQHKVVLEMKGKGEKPTIPCISVEEFGEELALKLKKIMDECLQPEKSRPEMHVVLNILRGKTSTRKNSVELYCVGTGTDTTAVLHGQPSSSAIVFHRGKPLLMADVGAGVVKACRERLAYNQFPRNVFITHNHLDHAGELPLLFEFESKRRRSAGERRLRVLSGPEVQQKLKTYRLDEMLSLYTPEQVADWLACEQDGGPTYLDDDKQFFIKTYRTLHSEICYGFVLYFKEEPILGYCVNSGFKEDVFEFFFQASTVIVDARDNGTKEHASFAEVVEYVEKIQPSDTKVYITGYGIDAEYPDEGLTGIEPLRADQYITLWNEQTNGH</sequence>
<gene>
    <name evidence="5" type="ORF">PMEA_00013261</name>
</gene>
<dbReference type="Pfam" id="PF13289">
    <property type="entry name" value="SIR2_2"/>
    <property type="match status" value="1"/>
</dbReference>
<dbReference type="Proteomes" id="UP001159428">
    <property type="component" value="Unassembled WGS sequence"/>
</dbReference>
<reference evidence="5 6" key="1">
    <citation type="submission" date="2022-05" db="EMBL/GenBank/DDBJ databases">
        <authorList>
            <consortium name="Genoscope - CEA"/>
            <person name="William W."/>
        </authorList>
    </citation>
    <scope>NUCLEOTIDE SEQUENCE [LARGE SCALE GENOMIC DNA]</scope>
</reference>
<dbReference type="InterPro" id="IPR036866">
    <property type="entry name" value="RibonucZ/Hydroxyglut_hydro"/>
</dbReference>
<dbReference type="PROSITE" id="PS00108">
    <property type="entry name" value="PROTEIN_KINASE_ST"/>
    <property type="match status" value="1"/>
</dbReference>
<dbReference type="SMART" id="SM00220">
    <property type="entry name" value="S_TKc"/>
    <property type="match status" value="1"/>
</dbReference>
<dbReference type="SUPFAM" id="SSF56112">
    <property type="entry name" value="Protein kinase-like (PK-like)"/>
    <property type="match status" value="1"/>
</dbReference>
<dbReference type="EMBL" id="CALNXJ010000023">
    <property type="protein sequence ID" value="CAH3127836.1"/>
    <property type="molecule type" value="Genomic_DNA"/>
</dbReference>
<dbReference type="SUPFAM" id="SSF56281">
    <property type="entry name" value="Metallo-hydrolase/oxidoreductase"/>
    <property type="match status" value="1"/>
</dbReference>
<evidence type="ECO:0000256" key="1">
    <source>
        <dbReference type="ARBA" id="ARBA00022741"/>
    </source>
</evidence>
<dbReference type="InterPro" id="IPR000719">
    <property type="entry name" value="Prot_kinase_dom"/>
</dbReference>
<evidence type="ECO:0000313" key="6">
    <source>
        <dbReference type="Proteomes" id="UP001159428"/>
    </source>
</evidence>
<dbReference type="PANTHER" id="PTHR44329">
    <property type="entry name" value="SERINE/THREONINE-PROTEIN KINASE TNNI3K-RELATED"/>
    <property type="match status" value="1"/>
</dbReference>
<protein>
    <recommendedName>
        <fullName evidence="4">Protein kinase domain-containing protein</fullName>
    </recommendedName>
</protein>
<dbReference type="AlphaFoldDB" id="A0AAU9WWI4"/>
<dbReference type="Gene3D" id="3.60.15.10">
    <property type="entry name" value="Ribonuclease Z/Hydroxyacylglutathione hydrolase-like"/>
    <property type="match status" value="1"/>
</dbReference>
<dbReference type="Gene3D" id="1.10.510.10">
    <property type="entry name" value="Transferase(Phosphotransferase) domain 1"/>
    <property type="match status" value="1"/>
</dbReference>
<dbReference type="InterPro" id="IPR051681">
    <property type="entry name" value="Ser/Thr_Kinases-Pseudokinases"/>
</dbReference>
<dbReference type="Pfam" id="PF00069">
    <property type="entry name" value="Pkinase"/>
    <property type="match status" value="1"/>
</dbReference>